<evidence type="ECO:0000256" key="2">
    <source>
        <dbReference type="ARBA" id="ARBA00022516"/>
    </source>
</evidence>
<evidence type="ECO:0000256" key="6">
    <source>
        <dbReference type="ARBA" id="ARBA00023098"/>
    </source>
</evidence>
<dbReference type="CDD" id="cd00586">
    <property type="entry name" value="4HBT"/>
    <property type="match status" value="2"/>
</dbReference>
<feature type="domain" description="Acyl-ACP thioesterase-like C-terminal" evidence="9">
    <location>
        <begin position="150"/>
        <end position="247"/>
    </location>
</feature>
<keyword evidence="2" id="KW-0444">Lipid biosynthesis</keyword>
<evidence type="ECO:0000256" key="1">
    <source>
        <dbReference type="ARBA" id="ARBA00006500"/>
    </source>
</evidence>
<evidence type="ECO:0000256" key="3">
    <source>
        <dbReference type="ARBA" id="ARBA00022801"/>
    </source>
</evidence>
<dbReference type="PANTHER" id="PTHR31727">
    <property type="entry name" value="OLEOYL-ACYL CARRIER PROTEIN THIOESTERASE 1, CHLOROPLASTIC"/>
    <property type="match status" value="1"/>
</dbReference>
<organism evidence="10 11">
    <name type="scientific">Clostridium thermosuccinogenes</name>
    <dbReference type="NCBI Taxonomy" id="84032"/>
    <lineage>
        <taxon>Bacteria</taxon>
        <taxon>Bacillati</taxon>
        <taxon>Bacillota</taxon>
        <taxon>Clostridia</taxon>
        <taxon>Eubacteriales</taxon>
        <taxon>Clostridiaceae</taxon>
        <taxon>Clostridium</taxon>
    </lineage>
</organism>
<dbReference type="InterPro" id="IPR049427">
    <property type="entry name" value="Acyl-ACP_TE_C"/>
</dbReference>
<evidence type="ECO:0000313" key="10">
    <source>
        <dbReference type="EMBL" id="PNT99492.1"/>
    </source>
</evidence>
<dbReference type="InterPro" id="IPR029069">
    <property type="entry name" value="HotDog_dom_sf"/>
</dbReference>
<dbReference type="Pfam" id="PF20791">
    <property type="entry name" value="Acyl-ACP_TE_C"/>
    <property type="match status" value="1"/>
</dbReference>
<keyword evidence="3" id="KW-0378">Hydrolase</keyword>
<keyword evidence="6" id="KW-0443">Lipid metabolism</keyword>
<dbReference type="GO" id="GO:0016297">
    <property type="term" value="F:fatty acyl-[ACP] hydrolase activity"/>
    <property type="evidence" value="ECO:0007669"/>
    <property type="project" value="InterPro"/>
</dbReference>
<dbReference type="Proteomes" id="UP000236151">
    <property type="component" value="Unassembled WGS sequence"/>
</dbReference>
<dbReference type="AlphaFoldDB" id="A0A2K2FFA1"/>
<dbReference type="GO" id="GO:0000036">
    <property type="term" value="F:acyl carrier activity"/>
    <property type="evidence" value="ECO:0007669"/>
    <property type="project" value="TreeGrafter"/>
</dbReference>
<evidence type="ECO:0000256" key="4">
    <source>
        <dbReference type="ARBA" id="ARBA00022832"/>
    </source>
</evidence>
<dbReference type="OrthoDB" id="9801517at2"/>
<dbReference type="Gene3D" id="3.10.129.10">
    <property type="entry name" value="Hotdog Thioesterase"/>
    <property type="match status" value="1"/>
</dbReference>
<keyword evidence="5" id="KW-0809">Transit peptide</keyword>
<feature type="domain" description="Acyl-ACP thioesterase N-terminal hotdog" evidence="8">
    <location>
        <begin position="4"/>
        <end position="128"/>
    </location>
</feature>
<protein>
    <submittedName>
        <fullName evidence="10">Acyl-ACP thioesterase</fullName>
    </submittedName>
</protein>
<dbReference type="Pfam" id="PF01643">
    <property type="entry name" value="Acyl-ACP_TE"/>
    <property type="match status" value="1"/>
</dbReference>
<keyword evidence="7" id="KW-0275">Fatty acid biosynthesis</keyword>
<comment type="caution">
    <text evidence="10">The sequence shown here is derived from an EMBL/GenBank/DDBJ whole genome shotgun (WGS) entry which is preliminary data.</text>
</comment>
<accession>A0A2K2FFA1</accession>
<evidence type="ECO:0000256" key="5">
    <source>
        <dbReference type="ARBA" id="ARBA00022946"/>
    </source>
</evidence>
<gene>
    <name evidence="10" type="ORF">CDQ84_08495</name>
</gene>
<sequence length="258" mass="29805">MRPYSKDFEVQYYEINKYREATPISLLNYLEETAISHSDAVGYGMERLYNDGIGWVLNRWLVEISRYPMWNEKITVETWPSSFERFYANREFLVKDSGGNIIAKAASLWIFLNINSRRPIRIPIELGDVYGIHPVRTFDCTFGKLESADKYTHNRDFFIRKSDIDTNNHVNNAKYLDWMLEAIPDDIYHNYTLSTLEIQYKKELTYGTKVHSGCIDAGTDGHGIAFIHGISNDEGTECALGKTTWIKRSSQELQGITA</sequence>
<evidence type="ECO:0000259" key="9">
    <source>
        <dbReference type="Pfam" id="PF20791"/>
    </source>
</evidence>
<name>A0A2K2FFA1_9CLOT</name>
<dbReference type="RefSeq" id="WP_103081307.1">
    <property type="nucleotide sequence ID" value="NZ_CP021850.1"/>
</dbReference>
<evidence type="ECO:0000259" key="8">
    <source>
        <dbReference type="Pfam" id="PF01643"/>
    </source>
</evidence>
<dbReference type="SUPFAM" id="SSF54637">
    <property type="entry name" value="Thioesterase/thiol ester dehydrase-isomerase"/>
    <property type="match status" value="2"/>
</dbReference>
<keyword evidence="11" id="KW-1185">Reference proteome</keyword>
<evidence type="ECO:0000256" key="7">
    <source>
        <dbReference type="ARBA" id="ARBA00023160"/>
    </source>
</evidence>
<dbReference type="KEGG" id="cthd:CDO33_14790"/>
<proteinExistence type="inferred from homology"/>
<comment type="similarity">
    <text evidence="1">Belongs to the acyl-ACP thioesterase family.</text>
</comment>
<dbReference type="EMBL" id="NIOJ01000018">
    <property type="protein sequence ID" value="PNT99492.1"/>
    <property type="molecule type" value="Genomic_DNA"/>
</dbReference>
<dbReference type="PANTHER" id="PTHR31727:SF6">
    <property type="entry name" value="OLEOYL-ACYL CARRIER PROTEIN THIOESTERASE 1, CHLOROPLASTIC"/>
    <property type="match status" value="1"/>
</dbReference>
<dbReference type="InterPro" id="IPR002864">
    <property type="entry name" value="Acyl-ACP_thioesterase_NHD"/>
</dbReference>
<reference evidence="10 11" key="1">
    <citation type="submission" date="2017-06" db="EMBL/GenBank/DDBJ databases">
        <title>Investigating the central metabolism of Clostridium thermosuccinogenes.</title>
        <authorList>
            <person name="Koendjbiharie J.G."/>
            <person name="van Kranenburg R."/>
        </authorList>
    </citation>
    <scope>NUCLEOTIDE SEQUENCE [LARGE SCALE GENOMIC DNA]</scope>
    <source>
        <strain evidence="10 11">DSM 5806</strain>
    </source>
</reference>
<keyword evidence="4" id="KW-0276">Fatty acid metabolism</keyword>
<evidence type="ECO:0000313" key="11">
    <source>
        <dbReference type="Proteomes" id="UP000236151"/>
    </source>
</evidence>
<dbReference type="InterPro" id="IPR045023">
    <property type="entry name" value="FATA/B"/>
</dbReference>